<comment type="caution">
    <text evidence="3">The sequence shown here is derived from an EMBL/GenBank/DDBJ whole genome shotgun (WGS) entry which is preliminary data.</text>
</comment>
<keyword evidence="2" id="KW-0812">Transmembrane</keyword>
<dbReference type="Proteomes" id="UP000280668">
    <property type="component" value="Unassembled WGS sequence"/>
</dbReference>
<accession>A0A3N2BGG7</accession>
<keyword evidence="2" id="KW-0472">Membrane</keyword>
<dbReference type="RefSeq" id="WP_123304652.1">
    <property type="nucleotide sequence ID" value="NZ_RKHK01000001.1"/>
</dbReference>
<feature type="transmembrane region" description="Helical" evidence="2">
    <location>
        <begin position="78"/>
        <end position="96"/>
    </location>
</feature>
<feature type="region of interest" description="Disordered" evidence="1">
    <location>
        <begin position="201"/>
        <end position="230"/>
    </location>
</feature>
<evidence type="ECO:0000313" key="4">
    <source>
        <dbReference type="Proteomes" id="UP000280668"/>
    </source>
</evidence>
<organism evidence="3 4">
    <name type="scientific">Bogoriella caseilytica</name>
    <dbReference type="NCBI Taxonomy" id="56055"/>
    <lineage>
        <taxon>Bacteria</taxon>
        <taxon>Bacillati</taxon>
        <taxon>Actinomycetota</taxon>
        <taxon>Actinomycetes</taxon>
        <taxon>Micrococcales</taxon>
        <taxon>Bogoriellaceae</taxon>
        <taxon>Bogoriella</taxon>
    </lineage>
</organism>
<dbReference type="EMBL" id="RKHK01000001">
    <property type="protein sequence ID" value="ROR74352.1"/>
    <property type="molecule type" value="Genomic_DNA"/>
</dbReference>
<sequence length="402" mass="43725">MTDSHHQEPESFEGHTAMGRPLSINTAYKRWELTAKRETVIDTVAPLRPLRSPYFWGCVLATLASVGLLVQGEFLTGTLALLGFGLLGLPLSYFGATGGPQLRLTREGLALQRPGRRRRAPRWTLPWDGFDVVRVDASRRPLSLEVNHHGQQALRGTRATLDGGVLRLPRLAFPQLYEAGPWLAEARATFAGSEARLDDSARRAEAYPERTVTATAREPESQSGQQAEWNAQLRQDGQVTLRTSRRGAAVATVLFLVLAAICGATALLAPQAPPSPWNSPLALAIVAAGALLLVACALYTATRILRPTSVVIRSDGVHIGQVAVAWHEVQEVTSDSLSAVLLVPEPARTTAVMSRLPALKRAGRSLNRRTGERDGIRIPGLLAEAEELRGWLQELHRTARSQ</sequence>
<proteinExistence type="predicted"/>
<evidence type="ECO:0000256" key="2">
    <source>
        <dbReference type="SAM" id="Phobius"/>
    </source>
</evidence>
<feature type="compositionally biased region" description="Polar residues" evidence="1">
    <location>
        <begin position="221"/>
        <end position="230"/>
    </location>
</feature>
<protein>
    <recommendedName>
        <fullName evidence="5">PH domain-containing protein</fullName>
    </recommendedName>
</protein>
<feature type="transmembrane region" description="Helical" evidence="2">
    <location>
        <begin position="248"/>
        <end position="269"/>
    </location>
</feature>
<dbReference type="AlphaFoldDB" id="A0A3N2BGG7"/>
<evidence type="ECO:0000256" key="1">
    <source>
        <dbReference type="SAM" id="MobiDB-lite"/>
    </source>
</evidence>
<evidence type="ECO:0000313" key="3">
    <source>
        <dbReference type="EMBL" id="ROR74352.1"/>
    </source>
</evidence>
<keyword evidence="2" id="KW-1133">Transmembrane helix</keyword>
<gene>
    <name evidence="3" type="ORF">EDD31_2760</name>
</gene>
<feature type="transmembrane region" description="Helical" evidence="2">
    <location>
        <begin position="54"/>
        <end position="72"/>
    </location>
</feature>
<reference evidence="3 4" key="1">
    <citation type="submission" date="2018-11" db="EMBL/GenBank/DDBJ databases">
        <title>Sequencing the genomes of 1000 actinobacteria strains.</title>
        <authorList>
            <person name="Klenk H.-P."/>
        </authorList>
    </citation>
    <scope>NUCLEOTIDE SEQUENCE [LARGE SCALE GENOMIC DNA]</scope>
    <source>
        <strain evidence="3 4">DSM 11294</strain>
    </source>
</reference>
<keyword evidence="4" id="KW-1185">Reference proteome</keyword>
<feature type="transmembrane region" description="Helical" evidence="2">
    <location>
        <begin position="281"/>
        <end position="301"/>
    </location>
</feature>
<name>A0A3N2BGG7_9MICO</name>
<dbReference type="OrthoDB" id="9853131at2"/>
<evidence type="ECO:0008006" key="5">
    <source>
        <dbReference type="Google" id="ProtNLM"/>
    </source>
</evidence>